<dbReference type="AlphaFoldDB" id="A0A1R0H5Z7"/>
<keyword evidence="3" id="KW-1185">Reference proteome</keyword>
<sequence>MATSSNSEIEIPLLELIDSTKYVIHDVLINLKLPAESVASGVPSIQSLFQSTKKSAIALESSGKTSPRFDSSPSAHEPAPRGLSIPNETDIPNLLDLDNKNSPINTEAPIYAIEPIQQLVSKDDLDTKANKDDSKEILESNNTKIIPENSPVKTLENTEEIFSSPLIESNSIPSPIFSKIESFESYGINCFRI</sequence>
<dbReference type="EMBL" id="LSSL01000460">
    <property type="protein sequence ID" value="OLY84543.1"/>
    <property type="molecule type" value="Genomic_DNA"/>
</dbReference>
<protein>
    <submittedName>
        <fullName evidence="2">Uncharacterized protein</fullName>
    </submittedName>
</protein>
<dbReference type="Proteomes" id="UP000187455">
    <property type="component" value="Unassembled WGS sequence"/>
</dbReference>
<evidence type="ECO:0000313" key="3">
    <source>
        <dbReference type="Proteomes" id="UP000187455"/>
    </source>
</evidence>
<proteinExistence type="predicted"/>
<accession>A0A1R0H5Z7</accession>
<evidence type="ECO:0000256" key="1">
    <source>
        <dbReference type="SAM" id="MobiDB-lite"/>
    </source>
</evidence>
<reference evidence="2 3" key="1">
    <citation type="journal article" date="2016" name="Mol. Biol. Evol.">
        <title>Genome-Wide Survey of Gut Fungi (Harpellales) Reveals the First Horizontally Transferred Ubiquitin Gene from a Mosquito Host.</title>
        <authorList>
            <person name="Wang Y."/>
            <person name="White M.M."/>
            <person name="Kvist S."/>
            <person name="Moncalvo J.M."/>
        </authorList>
    </citation>
    <scope>NUCLEOTIDE SEQUENCE [LARGE SCALE GENOMIC DNA]</scope>
    <source>
        <strain evidence="2 3">ALG-7-W6</strain>
    </source>
</reference>
<name>A0A1R0H5Z7_9FUNG</name>
<evidence type="ECO:0000313" key="2">
    <source>
        <dbReference type="EMBL" id="OLY84543.1"/>
    </source>
</evidence>
<feature type="region of interest" description="Disordered" evidence="1">
    <location>
        <begin position="59"/>
        <end position="99"/>
    </location>
</feature>
<gene>
    <name evidence="2" type="ORF">AYI68_g1290</name>
</gene>
<organism evidence="2 3">
    <name type="scientific">Smittium mucronatum</name>
    <dbReference type="NCBI Taxonomy" id="133383"/>
    <lineage>
        <taxon>Eukaryota</taxon>
        <taxon>Fungi</taxon>
        <taxon>Fungi incertae sedis</taxon>
        <taxon>Zoopagomycota</taxon>
        <taxon>Kickxellomycotina</taxon>
        <taxon>Harpellomycetes</taxon>
        <taxon>Harpellales</taxon>
        <taxon>Legeriomycetaceae</taxon>
        <taxon>Smittium</taxon>
    </lineage>
</organism>
<comment type="caution">
    <text evidence="2">The sequence shown here is derived from an EMBL/GenBank/DDBJ whole genome shotgun (WGS) entry which is preliminary data.</text>
</comment>
<feature type="compositionally biased region" description="Polar residues" evidence="1">
    <location>
        <begin position="62"/>
        <end position="74"/>
    </location>
</feature>